<keyword evidence="2" id="KW-0378">Hydrolase</keyword>
<accession>A0A9P4MFW3</accession>
<sequence length="395" mass="42673">MVFPKPIVAALAGTLSIAPRVLSTPLGVRSTPAPWSKFNDNAIFYPGTNYTSWRTLYARTLQLPDQSILLTWEDYDNTVAPDEAYFPIYRSTDGGTTFQNKTRVYDQVNGWGNRYQPFLFTLPQPMGDFDAGTILLAGASVPSDLSQAYIDLYVSSDAGSSWEWISHIAYGSGPETVDNGNKAVWEPFLLLYNSQLVCYYSDQTDPAHAQKLVLVTTTDLKSWSAPTDVVAQPNYGDRPGMATVAYSEMSKKYVLTFEYCGGPNAPGCPVYHKVSDNPLEFGSVAPLALTPGNTNGPNGSPYVIWTPSSSGEGIFVATGSNVESLYVNTDAVDPNGWMPVDVGQWAAYSRSLRIISTPSSGNKLLIANGGNIGCAGSCYNYVADGVVDIPVYPAS</sequence>
<comment type="caution">
    <text evidence="2">The sequence shown here is derived from an EMBL/GenBank/DDBJ whole genome shotgun (WGS) entry which is preliminary data.</text>
</comment>
<dbReference type="SUPFAM" id="SSF50939">
    <property type="entry name" value="Sialidases"/>
    <property type="match status" value="1"/>
</dbReference>
<reference evidence="2" key="1">
    <citation type="journal article" date="2020" name="Stud. Mycol.">
        <title>101 Dothideomycetes genomes: a test case for predicting lifestyles and emergence of pathogens.</title>
        <authorList>
            <person name="Haridas S."/>
            <person name="Albert R."/>
            <person name="Binder M."/>
            <person name="Bloem J."/>
            <person name="Labutti K."/>
            <person name="Salamov A."/>
            <person name="Andreopoulos B."/>
            <person name="Baker S."/>
            <person name="Barry K."/>
            <person name="Bills G."/>
            <person name="Bluhm B."/>
            <person name="Cannon C."/>
            <person name="Castanera R."/>
            <person name="Culley D."/>
            <person name="Daum C."/>
            <person name="Ezra D."/>
            <person name="Gonzalez J."/>
            <person name="Henrissat B."/>
            <person name="Kuo A."/>
            <person name="Liang C."/>
            <person name="Lipzen A."/>
            <person name="Lutzoni F."/>
            <person name="Magnuson J."/>
            <person name="Mondo S."/>
            <person name="Nolan M."/>
            <person name="Ohm R."/>
            <person name="Pangilinan J."/>
            <person name="Park H.-J."/>
            <person name="Ramirez L."/>
            <person name="Alfaro M."/>
            <person name="Sun H."/>
            <person name="Tritt A."/>
            <person name="Yoshinaga Y."/>
            <person name="Zwiers L.-H."/>
            <person name="Turgeon B."/>
            <person name="Goodwin S."/>
            <person name="Spatafora J."/>
            <person name="Crous P."/>
            <person name="Grigoriev I."/>
        </authorList>
    </citation>
    <scope>NUCLEOTIDE SEQUENCE</scope>
    <source>
        <strain evidence="2">CBS 260.36</strain>
    </source>
</reference>
<gene>
    <name evidence="2" type="ORF">K461DRAFT_322747</name>
</gene>
<evidence type="ECO:0000256" key="1">
    <source>
        <dbReference type="SAM" id="SignalP"/>
    </source>
</evidence>
<dbReference type="EMBL" id="ML996088">
    <property type="protein sequence ID" value="KAF2151512.1"/>
    <property type="molecule type" value="Genomic_DNA"/>
</dbReference>
<keyword evidence="3" id="KW-1185">Reference proteome</keyword>
<dbReference type="Gene3D" id="2.120.10.10">
    <property type="match status" value="1"/>
</dbReference>
<dbReference type="AlphaFoldDB" id="A0A9P4MFW3"/>
<evidence type="ECO:0000313" key="2">
    <source>
        <dbReference type="EMBL" id="KAF2151512.1"/>
    </source>
</evidence>
<dbReference type="PANTHER" id="PTHR38792">
    <property type="entry name" value="BNR/ASP-BOX REPEAT DOMAIN PROTEIN (AFU_ORTHOLOGUE AFUA_7G06430)-RELATED"/>
    <property type="match status" value="1"/>
</dbReference>
<keyword evidence="1" id="KW-0732">Signal</keyword>
<dbReference type="OrthoDB" id="2130735at2759"/>
<evidence type="ECO:0000313" key="3">
    <source>
        <dbReference type="Proteomes" id="UP000799439"/>
    </source>
</evidence>
<dbReference type="Proteomes" id="UP000799439">
    <property type="component" value="Unassembled WGS sequence"/>
</dbReference>
<protein>
    <submittedName>
        <fullName evidence="2">Glycoside hydrolase family 93 protein</fullName>
    </submittedName>
</protein>
<dbReference type="PANTHER" id="PTHR38792:SF3">
    <property type="entry name" value="BNR_ASP-BOX REPEAT DOMAIN PROTEIN (AFU_ORTHOLOGUE AFUA_7G06430)-RELATED"/>
    <property type="match status" value="1"/>
</dbReference>
<feature type="signal peptide" evidence="1">
    <location>
        <begin position="1"/>
        <end position="23"/>
    </location>
</feature>
<dbReference type="InterPro" id="IPR036278">
    <property type="entry name" value="Sialidase_sf"/>
</dbReference>
<organism evidence="2 3">
    <name type="scientific">Myriangium duriaei CBS 260.36</name>
    <dbReference type="NCBI Taxonomy" id="1168546"/>
    <lineage>
        <taxon>Eukaryota</taxon>
        <taxon>Fungi</taxon>
        <taxon>Dikarya</taxon>
        <taxon>Ascomycota</taxon>
        <taxon>Pezizomycotina</taxon>
        <taxon>Dothideomycetes</taxon>
        <taxon>Dothideomycetidae</taxon>
        <taxon>Myriangiales</taxon>
        <taxon>Myriangiaceae</taxon>
        <taxon>Myriangium</taxon>
    </lineage>
</organism>
<dbReference type="GO" id="GO:0016787">
    <property type="term" value="F:hydrolase activity"/>
    <property type="evidence" value="ECO:0007669"/>
    <property type="project" value="UniProtKB-KW"/>
</dbReference>
<feature type="chain" id="PRO_5040123599" evidence="1">
    <location>
        <begin position="24"/>
        <end position="395"/>
    </location>
</feature>
<proteinExistence type="predicted"/>
<name>A0A9P4MFW3_9PEZI</name>